<keyword evidence="6 7" id="KW-0472">Membrane</keyword>
<reference evidence="10 12" key="3">
    <citation type="submission" date="2017-07" db="EMBL/GenBank/DDBJ databases">
        <title>Prevalence of linear plasmids in Cutibacterium (Propionibacterium) acnes isolates obtained from prostatic tissue.</title>
        <authorList>
            <person name="Davidsson S."/>
            <person name="Carlsson J."/>
            <person name="Molling P."/>
            <person name="Andren O."/>
            <person name="Andersson S.-O."/>
            <person name="Brzuszkiewicz E."/>
            <person name="Poehlein A."/>
            <person name="Al-Zeer M."/>
            <person name="Brinkmann V."/>
            <person name="Scavenius C."/>
            <person name="Nazipi S."/>
            <person name="Soderquist B."/>
            <person name="Bruggemann H."/>
        </authorList>
    </citation>
    <scope>NUCLEOTIDE SEQUENCE [LARGE SCALE GENOMIC DNA]</scope>
    <source>
        <strain evidence="10 12">DSM 753</strain>
    </source>
</reference>
<reference evidence="9 11" key="2">
    <citation type="submission" date="2007-08" db="EMBL/GenBank/DDBJ databases">
        <authorList>
            <person name="Fulton L."/>
            <person name="Clifton S."/>
            <person name="Fulton B."/>
            <person name="Xu J."/>
            <person name="Minx P."/>
            <person name="Pepin K.H."/>
            <person name="Johnson M."/>
            <person name="Thiruvilangam P."/>
            <person name="Bhonagiri V."/>
            <person name="Nash W.E."/>
            <person name="Wang C."/>
            <person name="Mardis E.R."/>
            <person name="Wilson R.K."/>
        </authorList>
    </citation>
    <scope>NUCLEOTIDE SEQUENCE [LARGE SCALE GENOMIC DNA]</scope>
    <source>
        <strain evidence="9 11">DSM 753</strain>
    </source>
</reference>
<dbReference type="Proteomes" id="UP000220611">
    <property type="component" value="Unassembled WGS sequence"/>
</dbReference>
<evidence type="ECO:0000313" key="9">
    <source>
        <dbReference type="EMBL" id="EDO62086.1"/>
    </source>
</evidence>
<evidence type="ECO:0000256" key="3">
    <source>
        <dbReference type="ARBA" id="ARBA00022475"/>
    </source>
</evidence>
<dbReference type="CDD" id="cd06261">
    <property type="entry name" value="TM_PBP2"/>
    <property type="match status" value="1"/>
</dbReference>
<dbReference type="HOGENOM" id="CLU_016047_0_0_9"/>
<evidence type="ECO:0000256" key="6">
    <source>
        <dbReference type="ARBA" id="ARBA00023136"/>
    </source>
</evidence>
<feature type="transmembrane region" description="Helical" evidence="7">
    <location>
        <begin position="75"/>
        <end position="97"/>
    </location>
</feature>
<dbReference type="EMBL" id="NOXF01000003">
    <property type="protein sequence ID" value="PEQ25071.1"/>
    <property type="molecule type" value="Genomic_DNA"/>
</dbReference>
<sequence length="295" mass="32940">MKRNAKFKRSMEAVALILPTVLIYTLVIAYPLLNMTYTSFFTWDGIPTSPYIFVGWENYHKFFTDIIALTSLKNVIIIMLVSVLGVIPIAFFLATVISKRFFANRVVKAVYFLPVIINKVAIGLMFTFILYPKVGPFVKLLEFFGLNSNVNVLGNMDTSIWVCAFVVLWCNTGLHMILFSAAMTSIPAEIYESAKIDGATPFQKLRYITLPLLKGTINMSAILLLTNAFRVFDLIAALTDGGPGYSSQVLTTLIYKNAFYYGEYGYADAIGVMTVIFSIIVMAVANKLLPNKEDI</sequence>
<keyword evidence="5 7" id="KW-1133">Transmembrane helix</keyword>
<dbReference type="OrthoDB" id="367897at2"/>
<evidence type="ECO:0000313" key="10">
    <source>
        <dbReference type="EMBL" id="PEQ25071.1"/>
    </source>
</evidence>
<feature type="transmembrane region" description="Helical" evidence="7">
    <location>
        <begin position="109"/>
        <end position="131"/>
    </location>
</feature>
<organism evidence="9 11">
    <name type="scientific">[Clostridium] leptum DSM 753</name>
    <dbReference type="NCBI Taxonomy" id="428125"/>
    <lineage>
        <taxon>Bacteria</taxon>
        <taxon>Bacillati</taxon>
        <taxon>Bacillota</taxon>
        <taxon>Clostridia</taxon>
        <taxon>Eubacteriales</taxon>
        <taxon>Oscillospiraceae</taxon>
        <taxon>Oscillospiraceae incertae sedis</taxon>
    </lineage>
</organism>
<evidence type="ECO:0000256" key="5">
    <source>
        <dbReference type="ARBA" id="ARBA00022989"/>
    </source>
</evidence>
<comment type="caution">
    <text evidence="9">The sequence shown here is derived from an EMBL/GenBank/DDBJ whole genome shotgun (WGS) entry which is preliminary data.</text>
</comment>
<comment type="subcellular location">
    <subcellularLocation>
        <location evidence="1 7">Cell membrane</location>
        <topology evidence="1 7">Multi-pass membrane protein</topology>
    </subcellularLocation>
</comment>
<evidence type="ECO:0000313" key="12">
    <source>
        <dbReference type="Proteomes" id="UP000220611"/>
    </source>
</evidence>
<dbReference type="Gene3D" id="1.10.3720.10">
    <property type="entry name" value="MetI-like"/>
    <property type="match status" value="1"/>
</dbReference>
<accession>A7VQW4</accession>
<evidence type="ECO:0000256" key="4">
    <source>
        <dbReference type="ARBA" id="ARBA00022692"/>
    </source>
</evidence>
<feature type="transmembrane region" description="Helical" evidence="7">
    <location>
        <begin position="269"/>
        <end position="289"/>
    </location>
</feature>
<dbReference type="Proteomes" id="UP000003490">
    <property type="component" value="Unassembled WGS sequence"/>
</dbReference>
<keyword evidence="4 7" id="KW-0812">Transmembrane</keyword>
<dbReference type="EMBL" id="ABCB02000016">
    <property type="protein sequence ID" value="EDO62086.1"/>
    <property type="molecule type" value="Genomic_DNA"/>
</dbReference>
<keyword evidence="2 7" id="KW-0813">Transport</keyword>
<evidence type="ECO:0000256" key="7">
    <source>
        <dbReference type="RuleBase" id="RU363032"/>
    </source>
</evidence>
<feature type="transmembrane region" description="Helical" evidence="7">
    <location>
        <begin position="159"/>
        <end position="186"/>
    </location>
</feature>
<reference evidence="9 11" key="1">
    <citation type="submission" date="2007-08" db="EMBL/GenBank/DDBJ databases">
        <title>Draft genome sequence of Clostridium leptum (DSM 753).</title>
        <authorList>
            <person name="Sudarsanam P."/>
            <person name="Ley R."/>
            <person name="Guruge J."/>
            <person name="Turnbaugh P.J."/>
            <person name="Mahowald M."/>
            <person name="Liep D."/>
            <person name="Gordon J."/>
        </authorList>
    </citation>
    <scope>NUCLEOTIDE SEQUENCE [LARGE SCALE GENOMIC DNA]</scope>
    <source>
        <strain evidence="9 11">DSM 753</strain>
    </source>
</reference>
<gene>
    <name evidence="10" type="ORF">CH238_06435</name>
    <name evidence="9" type="ORF">CLOLEP_00946</name>
</gene>
<dbReference type="AlphaFoldDB" id="A7VQW4"/>
<dbReference type="PANTHER" id="PTHR43227">
    <property type="entry name" value="BLL4140 PROTEIN"/>
    <property type="match status" value="1"/>
</dbReference>
<evidence type="ECO:0000313" key="11">
    <source>
        <dbReference type="Proteomes" id="UP000003490"/>
    </source>
</evidence>
<comment type="similarity">
    <text evidence="7">Belongs to the binding-protein-dependent transport system permease family.</text>
</comment>
<dbReference type="GO" id="GO:0055085">
    <property type="term" value="P:transmembrane transport"/>
    <property type="evidence" value="ECO:0007669"/>
    <property type="project" value="InterPro"/>
</dbReference>
<dbReference type="InterPro" id="IPR000515">
    <property type="entry name" value="MetI-like"/>
</dbReference>
<dbReference type="InterPro" id="IPR050809">
    <property type="entry name" value="UgpAE/MalFG_permease"/>
</dbReference>
<proteinExistence type="inferred from homology"/>
<dbReference type="InterPro" id="IPR035906">
    <property type="entry name" value="MetI-like_sf"/>
</dbReference>
<dbReference type="PANTHER" id="PTHR43227:SF11">
    <property type="entry name" value="BLL4140 PROTEIN"/>
    <property type="match status" value="1"/>
</dbReference>
<protein>
    <submittedName>
        <fullName evidence="9">ABC transporter, permease protein</fullName>
    </submittedName>
    <submittedName>
        <fullName evidence="10">Sugar ABC transporter permease</fullName>
    </submittedName>
</protein>
<dbReference type="GO" id="GO:0005886">
    <property type="term" value="C:plasma membrane"/>
    <property type="evidence" value="ECO:0007669"/>
    <property type="project" value="UniProtKB-SubCell"/>
</dbReference>
<keyword evidence="3" id="KW-1003">Cell membrane</keyword>
<keyword evidence="12" id="KW-1185">Reference proteome</keyword>
<evidence type="ECO:0000259" key="8">
    <source>
        <dbReference type="PROSITE" id="PS50928"/>
    </source>
</evidence>
<dbReference type="SUPFAM" id="SSF161098">
    <property type="entry name" value="MetI-like"/>
    <property type="match status" value="1"/>
</dbReference>
<dbReference type="Pfam" id="PF00528">
    <property type="entry name" value="BPD_transp_1"/>
    <property type="match status" value="1"/>
</dbReference>
<dbReference type="eggNOG" id="COG1175">
    <property type="taxonomic scope" value="Bacteria"/>
</dbReference>
<evidence type="ECO:0000256" key="2">
    <source>
        <dbReference type="ARBA" id="ARBA00022448"/>
    </source>
</evidence>
<name>A7VQW4_9FIRM</name>
<feature type="transmembrane region" description="Helical" evidence="7">
    <location>
        <begin position="207"/>
        <end position="229"/>
    </location>
</feature>
<feature type="domain" description="ABC transmembrane type-1" evidence="8">
    <location>
        <begin position="72"/>
        <end position="285"/>
    </location>
</feature>
<dbReference type="PROSITE" id="PS50928">
    <property type="entry name" value="ABC_TM1"/>
    <property type="match status" value="1"/>
</dbReference>
<evidence type="ECO:0000256" key="1">
    <source>
        <dbReference type="ARBA" id="ARBA00004651"/>
    </source>
</evidence>